<dbReference type="OrthoDB" id="407630at2759"/>
<feature type="region of interest" description="Disordered" evidence="1">
    <location>
        <begin position="104"/>
        <end position="147"/>
    </location>
</feature>
<comment type="caution">
    <text evidence="4">The sequence shown here is derived from an EMBL/GenBank/DDBJ whole genome shotgun (WGS) entry which is preliminary data.</text>
</comment>
<dbReference type="Pfam" id="PF04707">
    <property type="entry name" value="PRELI"/>
    <property type="match status" value="2"/>
</dbReference>
<keyword evidence="2" id="KW-0732">Signal</keyword>
<evidence type="ECO:0000313" key="4">
    <source>
        <dbReference type="EMBL" id="RSH91361.1"/>
    </source>
</evidence>
<evidence type="ECO:0000256" key="1">
    <source>
        <dbReference type="SAM" id="MobiDB-lite"/>
    </source>
</evidence>
<dbReference type="InterPro" id="IPR037365">
    <property type="entry name" value="Slowmo/Ups"/>
</dbReference>
<proteinExistence type="predicted"/>
<dbReference type="AlphaFoldDB" id="A0A427YJW2"/>
<reference evidence="4 5" key="1">
    <citation type="submission" date="2018-11" db="EMBL/GenBank/DDBJ databases">
        <title>Genome sequence of Saitozyma podzolica DSM 27192.</title>
        <authorList>
            <person name="Aliyu H."/>
            <person name="Gorte O."/>
            <person name="Ochsenreither K."/>
        </authorList>
    </citation>
    <scope>NUCLEOTIDE SEQUENCE [LARGE SCALE GENOMIC DNA]</scope>
    <source>
        <strain evidence="4 5">DSM 27192</strain>
    </source>
</reference>
<dbReference type="STRING" id="1890683.A0A427YJW2"/>
<gene>
    <name evidence="4" type="ORF">EHS25_009660</name>
</gene>
<dbReference type="PROSITE" id="PS50904">
    <property type="entry name" value="PRELI_MSF1"/>
    <property type="match status" value="1"/>
</dbReference>
<evidence type="ECO:0000259" key="3">
    <source>
        <dbReference type="PROSITE" id="PS50904"/>
    </source>
</evidence>
<dbReference type="Proteomes" id="UP000279259">
    <property type="component" value="Unassembled WGS sequence"/>
</dbReference>
<accession>A0A427YJW2</accession>
<dbReference type="EMBL" id="RSCD01000008">
    <property type="protein sequence ID" value="RSH91361.1"/>
    <property type="molecule type" value="Genomic_DNA"/>
</dbReference>
<name>A0A427YJW2_9TREE</name>
<dbReference type="GO" id="GO:0005758">
    <property type="term" value="C:mitochondrial intermembrane space"/>
    <property type="evidence" value="ECO:0007669"/>
    <property type="project" value="InterPro"/>
</dbReference>
<feature type="compositionally biased region" description="Basic and acidic residues" evidence="1">
    <location>
        <begin position="136"/>
        <end position="145"/>
    </location>
</feature>
<evidence type="ECO:0000256" key="2">
    <source>
        <dbReference type="SAM" id="SignalP"/>
    </source>
</evidence>
<protein>
    <recommendedName>
        <fullName evidence="3">PRELI/MSF1 domain-containing protein</fullName>
    </recommendedName>
</protein>
<evidence type="ECO:0000313" key="5">
    <source>
        <dbReference type="Proteomes" id="UP000279259"/>
    </source>
</evidence>
<sequence>MTPTTPTSTRLFHLILIHLSLDSSSSPPPRHARDMPQLFENDIIYDYSPAHTLNYLHRKYPNPFATHVVSVDTIDRRIDPDSGHMRSERVIGVKQGAPKWITKVSRDAHPPGSPAAVSTPARRIRSRDRLCGPGRTQRDGDERQPEPGAICLITYTPYPRHSANPKQTLFHQHALLLSAFPTAMIARRIEKASLDRFGSNAGVGKQGFEWVLAGGQSRADKSGQ</sequence>
<feature type="signal peptide" evidence="2">
    <location>
        <begin position="1"/>
        <end position="25"/>
    </location>
</feature>
<organism evidence="4 5">
    <name type="scientific">Saitozyma podzolica</name>
    <dbReference type="NCBI Taxonomy" id="1890683"/>
    <lineage>
        <taxon>Eukaryota</taxon>
        <taxon>Fungi</taxon>
        <taxon>Dikarya</taxon>
        <taxon>Basidiomycota</taxon>
        <taxon>Agaricomycotina</taxon>
        <taxon>Tremellomycetes</taxon>
        <taxon>Tremellales</taxon>
        <taxon>Trimorphomycetaceae</taxon>
        <taxon>Saitozyma</taxon>
    </lineage>
</organism>
<dbReference type="InterPro" id="IPR006797">
    <property type="entry name" value="PRELI/MSF1_dom"/>
</dbReference>
<keyword evidence="5" id="KW-1185">Reference proteome</keyword>
<dbReference type="PANTHER" id="PTHR11158">
    <property type="entry name" value="MSF1/PX19 RELATED"/>
    <property type="match status" value="1"/>
</dbReference>
<feature type="chain" id="PRO_5019080071" description="PRELI/MSF1 domain-containing protein" evidence="2">
    <location>
        <begin position="26"/>
        <end position="224"/>
    </location>
</feature>
<feature type="domain" description="PRELI/MSF1" evidence="3">
    <location>
        <begin position="36"/>
        <end position="220"/>
    </location>
</feature>